<evidence type="ECO:0000313" key="2">
    <source>
        <dbReference type="Proteomes" id="UP000053958"/>
    </source>
</evidence>
<accession>A0A0F4YEU3</accession>
<organism evidence="1 2">
    <name type="scientific">Rasamsonia emersonii (strain ATCC 16479 / CBS 393.64 / IMI 116815)</name>
    <dbReference type="NCBI Taxonomy" id="1408163"/>
    <lineage>
        <taxon>Eukaryota</taxon>
        <taxon>Fungi</taxon>
        <taxon>Dikarya</taxon>
        <taxon>Ascomycota</taxon>
        <taxon>Pezizomycotina</taxon>
        <taxon>Eurotiomycetes</taxon>
        <taxon>Eurotiomycetidae</taxon>
        <taxon>Eurotiales</taxon>
        <taxon>Trichocomaceae</taxon>
        <taxon>Rasamsonia</taxon>
    </lineage>
</organism>
<comment type="caution">
    <text evidence="1">The sequence shown here is derived from an EMBL/GenBank/DDBJ whole genome shotgun (WGS) entry which is preliminary data.</text>
</comment>
<sequence>IEASPLSSPWSSFLFLVSDDAVFTMPRDRYKERLRQADLIHHHGFPVDPPCHYCERKNQSCIMDSKSRNCAACTRRGRKCEKRFHSDKEWNDLLKAEQKIDSDLLKISEELARLHAKQVRLLKQKRLLRERGSKMLEHDSLVMEQLDEEDPLGIPPDSPIESEQNLAALSEVPNLTESQINEILRWSPNPSELVAVGGILESSHGNSSSS</sequence>
<evidence type="ECO:0008006" key="3">
    <source>
        <dbReference type="Google" id="ProtNLM"/>
    </source>
</evidence>
<keyword evidence="2" id="KW-1185">Reference proteome</keyword>
<dbReference type="OrthoDB" id="4509505at2759"/>
<proteinExistence type="predicted"/>
<reference evidence="1 2" key="1">
    <citation type="submission" date="2015-04" db="EMBL/GenBank/DDBJ databases">
        <authorList>
            <person name="Heijne W.H."/>
            <person name="Fedorova N.D."/>
            <person name="Nierman W.C."/>
            <person name="Vollebregt A.W."/>
            <person name="Zhao Z."/>
            <person name="Wu L."/>
            <person name="Kumar M."/>
            <person name="Stam H."/>
            <person name="van den Berg M.A."/>
            <person name="Pel H.J."/>
        </authorList>
    </citation>
    <scope>NUCLEOTIDE SEQUENCE [LARGE SCALE GENOMIC DNA]</scope>
    <source>
        <strain evidence="1 2">CBS 393.64</strain>
    </source>
</reference>
<evidence type="ECO:0000313" key="1">
    <source>
        <dbReference type="EMBL" id="KKA16655.1"/>
    </source>
</evidence>
<dbReference type="AlphaFoldDB" id="A0A0F4YEU3"/>
<gene>
    <name evidence="1" type="ORF">T310_9734</name>
</gene>
<protein>
    <recommendedName>
        <fullName evidence="3">Zn(2)-C6 fungal-type domain-containing protein</fullName>
    </recommendedName>
</protein>
<name>A0A0F4YEU3_RASE3</name>
<dbReference type="Proteomes" id="UP000053958">
    <property type="component" value="Unassembled WGS sequence"/>
</dbReference>
<dbReference type="EMBL" id="LASV01000746">
    <property type="protein sequence ID" value="KKA16655.1"/>
    <property type="molecule type" value="Genomic_DNA"/>
</dbReference>
<feature type="non-terminal residue" evidence="1">
    <location>
        <position position="1"/>
    </location>
</feature>
<dbReference type="RefSeq" id="XP_013323267.1">
    <property type="nucleotide sequence ID" value="XM_013467813.1"/>
</dbReference>
<dbReference type="GeneID" id="25321665"/>